<sequence length="498" mass="55109">MAEKIDSKSDGEVDRPAHLSDDSESGDVIDEKRLLRKIDARLLPAVGVLYLLSFLDRSNVGNARIEGLLTDIHATGDQYLTGLTVYFIGYVLFEIPCNIILKRTTPRLWLPTLTIAWGIVATLLGVVNSLPGFLVARFFLGVTESGLFPGVVYYFSMWYKRRERQYRISLFFGAASLAGAFGGILAYGIGKMAGVVWKNGWRWIFILEGIATVLVAFAAYFFVENYPDTSKFLTKKEREFIQTRLATDSDAVMDEAFTWSAVRDALRDPNCWLYGLAFHTMSLPLYTLQLLLKTSATPLRPPNSSPSPPYALAFTTTIAVAITSERLQSRSIFIAGSSFVAALGYVLLLANNDVAGRAGEYVAHLAAGNGDITKAYTACQHLDEHFSCLGGRQGSLNNIERAVSPVNNNRLAAETAVGSGPKNTGEQNPLSYAFIVLMLLTDIKPVRVRSVSQLVDRLNWLLVDLRLIKFTWTREGGESRDSDLDNKVIDKYDANIRL</sequence>
<keyword evidence="2" id="KW-1185">Reference proteome</keyword>
<name>A0ACC1NE59_9HYPO</name>
<gene>
    <name evidence="1" type="ORF">NQ176_g4733</name>
</gene>
<organism evidence="1 2">
    <name type="scientific">Zarea fungicola</name>
    <dbReference type="NCBI Taxonomy" id="93591"/>
    <lineage>
        <taxon>Eukaryota</taxon>
        <taxon>Fungi</taxon>
        <taxon>Dikarya</taxon>
        <taxon>Ascomycota</taxon>
        <taxon>Pezizomycotina</taxon>
        <taxon>Sordariomycetes</taxon>
        <taxon>Hypocreomycetidae</taxon>
        <taxon>Hypocreales</taxon>
        <taxon>Cordycipitaceae</taxon>
        <taxon>Zarea</taxon>
    </lineage>
</organism>
<dbReference type="EMBL" id="JANJQO010000539">
    <property type="protein sequence ID" value="KAJ2976796.1"/>
    <property type="molecule type" value="Genomic_DNA"/>
</dbReference>
<dbReference type="Proteomes" id="UP001143910">
    <property type="component" value="Unassembled WGS sequence"/>
</dbReference>
<accession>A0ACC1NE59</accession>
<protein>
    <submittedName>
        <fullName evidence="1">Uncharacterized protein</fullName>
    </submittedName>
</protein>
<evidence type="ECO:0000313" key="1">
    <source>
        <dbReference type="EMBL" id="KAJ2976796.1"/>
    </source>
</evidence>
<proteinExistence type="predicted"/>
<reference evidence="1" key="1">
    <citation type="submission" date="2022-08" db="EMBL/GenBank/DDBJ databases">
        <title>Genome Sequence of Lecanicillium fungicola.</title>
        <authorList>
            <person name="Buettner E."/>
        </authorList>
    </citation>
    <scope>NUCLEOTIDE SEQUENCE</scope>
    <source>
        <strain evidence="1">Babe33</strain>
    </source>
</reference>
<evidence type="ECO:0000313" key="2">
    <source>
        <dbReference type="Proteomes" id="UP001143910"/>
    </source>
</evidence>
<comment type="caution">
    <text evidence="1">The sequence shown here is derived from an EMBL/GenBank/DDBJ whole genome shotgun (WGS) entry which is preliminary data.</text>
</comment>